<dbReference type="RefSeq" id="WP_183631917.1">
    <property type="nucleotide sequence ID" value="NZ_BAABLE010000011.1"/>
</dbReference>
<proteinExistence type="predicted"/>
<keyword evidence="2" id="KW-1185">Reference proteome</keyword>
<sequence length="109" mass="11830">MAGLDMDSLADLAGVGPEEYVARRRALIEAEICAAAPDRRERLRELQSAIEVMRAKTLDPERILVELLAMLADRVSMLGSAAERLQAAVCMSEQTAASSCSLLRAPRSE</sequence>
<dbReference type="Proteomes" id="UP000561045">
    <property type="component" value="Unassembled WGS sequence"/>
</dbReference>
<accession>A0A840BEF4</accession>
<organism evidence="1 2">
    <name type="scientific">Niveibacterium umoris</name>
    <dbReference type="NCBI Taxonomy" id="1193620"/>
    <lineage>
        <taxon>Bacteria</taxon>
        <taxon>Pseudomonadati</taxon>
        <taxon>Pseudomonadota</taxon>
        <taxon>Betaproteobacteria</taxon>
        <taxon>Rhodocyclales</taxon>
        <taxon>Rhodocyclaceae</taxon>
        <taxon>Niveibacterium</taxon>
    </lineage>
</organism>
<reference evidence="1 2" key="1">
    <citation type="submission" date="2020-08" db="EMBL/GenBank/DDBJ databases">
        <title>Genomic Encyclopedia of Type Strains, Phase IV (KMG-IV): sequencing the most valuable type-strain genomes for metagenomic binning, comparative biology and taxonomic classification.</title>
        <authorList>
            <person name="Goeker M."/>
        </authorList>
    </citation>
    <scope>NUCLEOTIDE SEQUENCE [LARGE SCALE GENOMIC DNA]</scope>
    <source>
        <strain evidence="1 2">DSM 106739</strain>
    </source>
</reference>
<gene>
    <name evidence="1" type="ORF">GGR36_000708</name>
</gene>
<dbReference type="Pfam" id="PF11333">
    <property type="entry name" value="DUF3135"/>
    <property type="match status" value="1"/>
</dbReference>
<comment type="caution">
    <text evidence="1">The sequence shown here is derived from an EMBL/GenBank/DDBJ whole genome shotgun (WGS) entry which is preliminary data.</text>
</comment>
<evidence type="ECO:0000313" key="2">
    <source>
        <dbReference type="Proteomes" id="UP000561045"/>
    </source>
</evidence>
<dbReference type="EMBL" id="JACIET010000001">
    <property type="protein sequence ID" value="MBB4011400.1"/>
    <property type="molecule type" value="Genomic_DNA"/>
</dbReference>
<name>A0A840BEF4_9RHOO</name>
<dbReference type="AlphaFoldDB" id="A0A840BEF4"/>
<evidence type="ECO:0000313" key="1">
    <source>
        <dbReference type="EMBL" id="MBB4011400.1"/>
    </source>
</evidence>
<dbReference type="InterPro" id="IPR021482">
    <property type="entry name" value="DUF3135"/>
</dbReference>
<protein>
    <submittedName>
        <fullName evidence="1">Uncharacterized protein</fullName>
    </submittedName>
</protein>